<dbReference type="GO" id="GO:0000724">
    <property type="term" value="P:double-strand break repair via homologous recombination"/>
    <property type="evidence" value="ECO:0007669"/>
    <property type="project" value="TreeGrafter"/>
</dbReference>
<dbReference type="GeneID" id="6079408"/>
<proteinExistence type="predicted"/>
<feature type="compositionally biased region" description="Polar residues" evidence="1">
    <location>
        <begin position="79"/>
        <end position="92"/>
    </location>
</feature>
<dbReference type="GO" id="GO:0035361">
    <property type="term" value="C:Cul8-RING ubiquitin ligase complex"/>
    <property type="evidence" value="ECO:0007669"/>
    <property type="project" value="TreeGrafter"/>
</dbReference>
<dbReference type="GO" id="GO:0031297">
    <property type="term" value="P:replication fork processing"/>
    <property type="evidence" value="ECO:0007669"/>
    <property type="project" value="InterPro"/>
</dbReference>
<dbReference type="HOGENOM" id="CLU_235583_0_0_1"/>
<keyword evidence="3" id="KW-1185">Reference proteome</keyword>
<feature type="region of interest" description="Disordered" evidence="1">
    <location>
        <begin position="1"/>
        <end position="44"/>
    </location>
</feature>
<dbReference type="EMBL" id="DS547112">
    <property type="protein sequence ID" value="EDR05536.1"/>
    <property type="molecule type" value="Genomic_DNA"/>
</dbReference>
<sequence>MFEDELVETSDLEELEELEKPKTLKSEYTANGDIRRREDSYSPRKRIKLHHQWEGQGEFAHSHFSSPSASVSGAPITPLKSQSSTTIGNSSPLFLERSPTRVGNSRSPTNSPLDKLASFPLSPAFKGNSQDPLLLCSPVKTSREVADLSRLPFTNRAQIQSPRNDYLNPSPQESDTSMKSLLYHVSTPSARADSVNPLEFPESPPPRNASIQKSPLSYQEPLSPEPLKKSIDGGFLPVAAFLPSSPLSPSHPQQLGSERKTPREISRPPLDELPSSSPLFSPVAPSRSISPIRLNPTPPPPLEVGPISEENAIAIVKAKQGYSFRARKAVQIAPYSVDKLTYKLALKANPDAIVKVRSPGKHHHRHPDDRYEGEGLEETQEDGYVYDAEEDEDADWEARERRRRRLSDKDHSHDVRSRSPGLAASAVQYPEILQALSSSDEDENQETSLLLKEAKKVARMKEKERKAKEREQASREKELRKANKLSTKRFPLKRPGSERDHRRPRTSVSLSSPRLGNGGERSAGGENATDEAMDTNGSEPHSNVDRDREHALLEDFGGDDALGVGGDVDMYDQDNFEPQVAHQDPFSDAEEVLPLNGPDSGYEDLPARTPESLSDGEEKRTNFSPQGSDAESDQPIIPFDSKVFKTLTRTMPVFMAKKYVSGNVTAPKQKARHSSISASVDDTDEPSGQLLPGQSRTRRMANPADFRTIKGDSESENELSDRSEPSETQGATRRRQRSISLSSTSSHGSRGGAPHSRPRLQKQSNSVVIDISDDDSSSSSEDEGVGDVDIQACLADDSILPARRGDHPGSKSHGRSEYYLIDYMLSQGFNTDRLTKKRVKSSSATVGGHENKSRRKFDVVTGGVRRERQTLLDFSKTTVSKRKKKSSDGRRRDRVDGTRFDHGGSKAAKEHYSSGVADSFDDENSNMHQISGDYHDNKMSYKEREKLRKSRARKQGVYVFDGGATRIVTGRRRETAHITLDFEDEEFHRVVQPDWDASFPLDKPAARPLAANCRAKNLGNDNQALPKVKFAQRNLRADMGIRFLHSGIAFWPRTFIRVGYLHELVSVITFSMEPPLPPKTMLCGFEFGPATNIREFCSFLPNICSAMLEFETSLPDEDSKMREKEWQIVKRNICQLASWLLSFATPDDRRPLCKVAEEQVKALVSALDEMPLDGVSANISILSTCWFAVDFASRFANYHPDRPAGLATEPVEKSVAVLIRYLMTLSLTHTINPVLQETIHDDESVAAYAAQLWVSLIHLLSGWTSARNKVNIPTFWKVVSDVLEGKIAKVTRPIEASEQIWEVVFSLCALSQFSIHGMTKDTVHLTPCWELITVAIDKVRLVFTNADAKLPERILEQRDQYVKVVLTRCLHLRDCWRWNFADAIPLLTQLGKIFSSRMFGNLRCERQPNFPVFVVENNLELLSNYHHKDTAFLVFWKLIVHAYRDEKLVNNGKLSPRMKKLLGIAVPVSACPTVAPPNRQDLSMLYNRMTAVIIALHLDHTQCDAQISRARKYVNFSKAEPGTRNVIMRGIMLWAFIIIKDTLEITGLMEWVGEIATCLSEELRNVASALREDPSPSAERDQLCMTVKILIHCVYKIIDAQKSAGLPPDTTWLLNLTPIFTSWMATGHHRNFYKELYNLSHTFLLARASAVIPWRSRRVVQEVDPESQDMYGDDLDGIDWDGLEVPDALASSAPTNSTTASDNLKNVIYNSRIEWLFHRQICALLKFSEPETTEFNLLTCKGWIFCWIGIKAIGNQDQQGRMYIEEMFKKLGEDQQIKDDNWRRVILVALMLSVLQHHPETYLTYKDRALEYLLYSLVSVFSEMEGEYVALVLSIDGLNHTLLKGLDACLPAPSSPSADFEITPAQFGGVRLPLLKGILKNLGSSLETQSSGDVMSEPENQKYVGFCTSMFSAMRSIRASLAPGSSKHQTYTTLCRQTSDALREFTALRREPRLVFWTSWGASLT</sequence>
<feature type="region of interest" description="Disordered" evidence="1">
    <location>
        <begin position="836"/>
        <end position="858"/>
    </location>
</feature>
<dbReference type="PANTHER" id="PTHR28122">
    <property type="entry name" value="E3 UBIQUITIN-PROTEIN LIGASE SUBSTRATE RECEPTOR MMS22"/>
    <property type="match status" value="1"/>
</dbReference>
<feature type="region of interest" description="Disordered" evidence="1">
    <location>
        <begin position="242"/>
        <end position="306"/>
    </location>
</feature>
<feature type="compositionally biased region" description="Basic and acidic residues" evidence="1">
    <location>
        <begin position="542"/>
        <end position="553"/>
    </location>
</feature>
<feature type="compositionally biased region" description="Basic and acidic residues" evidence="1">
    <location>
        <begin position="452"/>
        <end position="481"/>
    </location>
</feature>
<dbReference type="Proteomes" id="UP000001194">
    <property type="component" value="Unassembled WGS sequence"/>
</dbReference>
<evidence type="ECO:0000313" key="2">
    <source>
        <dbReference type="EMBL" id="EDR05536.1"/>
    </source>
</evidence>
<feature type="compositionally biased region" description="Basic and acidic residues" evidence="1">
    <location>
        <begin position="33"/>
        <end position="42"/>
    </location>
</feature>
<feature type="region of interest" description="Disordered" evidence="1">
    <location>
        <begin position="355"/>
        <end position="637"/>
    </location>
</feature>
<accession>B0DI96</accession>
<dbReference type="Pfam" id="PF09462">
    <property type="entry name" value="Mus7"/>
    <property type="match status" value="1"/>
</dbReference>
<dbReference type="InterPro" id="IPR019021">
    <property type="entry name" value="Mms22"/>
</dbReference>
<dbReference type="InParanoid" id="B0DI96"/>
<name>B0DI96_LACBS</name>
<reference evidence="2 3" key="1">
    <citation type="journal article" date="2008" name="Nature">
        <title>The genome of Laccaria bicolor provides insights into mycorrhizal symbiosis.</title>
        <authorList>
            <person name="Martin F."/>
            <person name="Aerts A."/>
            <person name="Ahren D."/>
            <person name="Brun A."/>
            <person name="Danchin E.G.J."/>
            <person name="Duchaussoy F."/>
            <person name="Gibon J."/>
            <person name="Kohler A."/>
            <person name="Lindquist E."/>
            <person name="Pereda V."/>
            <person name="Salamov A."/>
            <person name="Shapiro H.J."/>
            <person name="Wuyts J."/>
            <person name="Blaudez D."/>
            <person name="Buee M."/>
            <person name="Brokstein P."/>
            <person name="Canbaeck B."/>
            <person name="Cohen D."/>
            <person name="Courty P.E."/>
            <person name="Coutinho P.M."/>
            <person name="Delaruelle C."/>
            <person name="Detter J.C."/>
            <person name="Deveau A."/>
            <person name="DiFazio S."/>
            <person name="Duplessis S."/>
            <person name="Fraissinet-Tachet L."/>
            <person name="Lucic E."/>
            <person name="Frey-Klett P."/>
            <person name="Fourrey C."/>
            <person name="Feussner I."/>
            <person name="Gay G."/>
            <person name="Grimwood J."/>
            <person name="Hoegger P.J."/>
            <person name="Jain P."/>
            <person name="Kilaru S."/>
            <person name="Labbe J."/>
            <person name="Lin Y.C."/>
            <person name="Legue V."/>
            <person name="Le Tacon F."/>
            <person name="Marmeisse R."/>
            <person name="Melayah D."/>
            <person name="Montanini B."/>
            <person name="Muratet M."/>
            <person name="Nehls U."/>
            <person name="Niculita-Hirzel H."/>
            <person name="Oudot-Le Secq M.P."/>
            <person name="Peter M."/>
            <person name="Quesneville H."/>
            <person name="Rajashekar B."/>
            <person name="Reich M."/>
            <person name="Rouhier N."/>
            <person name="Schmutz J."/>
            <person name="Yin T."/>
            <person name="Chalot M."/>
            <person name="Henrissat B."/>
            <person name="Kuees U."/>
            <person name="Lucas S."/>
            <person name="Van de Peer Y."/>
            <person name="Podila G.K."/>
            <person name="Polle A."/>
            <person name="Pukkila P.J."/>
            <person name="Richardson P.M."/>
            <person name="Rouze P."/>
            <person name="Sanders I.R."/>
            <person name="Stajich J.E."/>
            <person name="Tunlid A."/>
            <person name="Tuskan G."/>
            <person name="Grigoriev I.V."/>
        </authorList>
    </citation>
    <scope>NUCLEOTIDE SEQUENCE [LARGE SCALE GENOMIC DNA]</scope>
    <source>
        <strain evidence="3">S238N-H82 / ATCC MYA-4686</strain>
    </source>
</reference>
<dbReference type="RefSeq" id="XP_001883640.1">
    <property type="nucleotide sequence ID" value="XM_001883605.1"/>
</dbReference>
<dbReference type="STRING" id="486041.B0DI96"/>
<feature type="compositionally biased region" description="Acidic residues" evidence="1">
    <location>
        <begin position="1"/>
        <end position="17"/>
    </location>
</feature>
<feature type="compositionally biased region" description="Low complexity" evidence="1">
    <location>
        <begin position="738"/>
        <end position="748"/>
    </location>
</feature>
<feature type="compositionally biased region" description="Polar residues" evidence="1">
    <location>
        <begin position="101"/>
        <end position="112"/>
    </location>
</feature>
<feature type="compositionally biased region" description="Basic residues" evidence="1">
    <location>
        <begin position="482"/>
        <end position="492"/>
    </location>
</feature>
<feature type="region of interest" description="Disordered" evidence="1">
    <location>
        <begin position="58"/>
        <end position="122"/>
    </location>
</feature>
<feature type="region of interest" description="Disordered" evidence="1">
    <location>
        <begin position="156"/>
        <end position="176"/>
    </location>
</feature>
<feature type="compositionally biased region" description="Basic and acidic residues" evidence="1">
    <location>
        <begin position="257"/>
        <end position="270"/>
    </location>
</feature>
<gene>
    <name evidence="2" type="ORF">LACBIDRAFT_302772</name>
</gene>
<dbReference type="OrthoDB" id="2386201at2759"/>
<feature type="region of interest" description="Disordered" evidence="1">
    <location>
        <begin position="665"/>
        <end position="766"/>
    </location>
</feature>
<feature type="compositionally biased region" description="Basic and acidic residues" evidence="1">
    <location>
        <begin position="407"/>
        <end position="417"/>
    </location>
</feature>
<organism evidence="3">
    <name type="scientific">Laccaria bicolor (strain S238N-H82 / ATCC MYA-4686)</name>
    <name type="common">Bicoloured deceiver</name>
    <name type="synonym">Laccaria laccata var. bicolor</name>
    <dbReference type="NCBI Taxonomy" id="486041"/>
    <lineage>
        <taxon>Eukaryota</taxon>
        <taxon>Fungi</taxon>
        <taxon>Dikarya</taxon>
        <taxon>Basidiomycota</taxon>
        <taxon>Agaricomycotina</taxon>
        <taxon>Agaricomycetes</taxon>
        <taxon>Agaricomycetidae</taxon>
        <taxon>Agaricales</taxon>
        <taxon>Agaricineae</taxon>
        <taxon>Hydnangiaceae</taxon>
        <taxon>Laccaria</taxon>
    </lineage>
</organism>
<feature type="compositionally biased region" description="Basic and acidic residues" evidence="1">
    <location>
        <begin position="886"/>
        <end position="912"/>
    </location>
</feature>
<feature type="region of interest" description="Disordered" evidence="1">
    <location>
        <begin position="188"/>
        <end position="229"/>
    </location>
</feature>
<feature type="compositionally biased region" description="Low complexity" evidence="1">
    <location>
        <begin position="62"/>
        <end position="72"/>
    </location>
</feature>
<dbReference type="KEGG" id="lbc:LACBIDRAFT_302772"/>
<feature type="region of interest" description="Disordered" evidence="1">
    <location>
        <begin position="871"/>
        <end position="913"/>
    </location>
</feature>
<feature type="compositionally biased region" description="Basic and acidic residues" evidence="1">
    <location>
        <begin position="707"/>
        <end position="725"/>
    </location>
</feature>
<evidence type="ECO:0000256" key="1">
    <source>
        <dbReference type="SAM" id="MobiDB-lite"/>
    </source>
</evidence>
<dbReference type="GO" id="GO:0005634">
    <property type="term" value="C:nucleus"/>
    <property type="evidence" value="ECO:0007669"/>
    <property type="project" value="InterPro"/>
</dbReference>
<evidence type="ECO:0000313" key="3">
    <source>
        <dbReference type="Proteomes" id="UP000001194"/>
    </source>
</evidence>
<protein>
    <submittedName>
        <fullName evidence="2">Predicted protein</fullName>
    </submittedName>
</protein>
<dbReference type="PANTHER" id="PTHR28122:SF1">
    <property type="entry name" value="E3 UBIQUITIN-PROTEIN LIGASE SUBSTRATE RECEPTOR MMS22"/>
    <property type="match status" value="1"/>
</dbReference>
<feature type="compositionally biased region" description="Low complexity" evidence="1">
    <location>
        <begin position="272"/>
        <end position="286"/>
    </location>
</feature>
<feature type="compositionally biased region" description="Low complexity" evidence="1">
    <location>
        <begin position="242"/>
        <end position="255"/>
    </location>
</feature>